<dbReference type="InterPro" id="IPR050166">
    <property type="entry name" value="ABC_transporter_ATP-bind"/>
</dbReference>
<dbReference type="CDD" id="cd03293">
    <property type="entry name" value="ABC_NrtD_SsuB_transporters"/>
    <property type="match status" value="1"/>
</dbReference>
<dbReference type="PANTHER" id="PTHR42788">
    <property type="entry name" value="TAURINE IMPORT ATP-BINDING PROTEIN-RELATED"/>
    <property type="match status" value="1"/>
</dbReference>
<dbReference type="PANTHER" id="PTHR42788:SF13">
    <property type="entry name" value="ALIPHATIC SULFONATES IMPORT ATP-BINDING PROTEIN SSUB"/>
    <property type="match status" value="1"/>
</dbReference>
<dbReference type="AlphaFoldDB" id="A0A9X1SXQ5"/>
<dbReference type="Pfam" id="PF00005">
    <property type="entry name" value="ABC_tran"/>
    <property type="match status" value="1"/>
</dbReference>
<keyword evidence="1" id="KW-0813">Transport</keyword>
<dbReference type="Gene3D" id="3.40.50.300">
    <property type="entry name" value="P-loop containing nucleotide triphosphate hydrolases"/>
    <property type="match status" value="1"/>
</dbReference>
<evidence type="ECO:0000313" key="5">
    <source>
        <dbReference type="EMBL" id="MCD5316196.1"/>
    </source>
</evidence>
<dbReference type="PROSITE" id="PS00211">
    <property type="entry name" value="ABC_TRANSPORTER_1"/>
    <property type="match status" value="1"/>
</dbReference>
<dbReference type="InterPro" id="IPR003593">
    <property type="entry name" value="AAA+_ATPase"/>
</dbReference>
<organism evidence="5 6">
    <name type="scientific">Kineosporia babensis</name>
    <dbReference type="NCBI Taxonomy" id="499548"/>
    <lineage>
        <taxon>Bacteria</taxon>
        <taxon>Bacillati</taxon>
        <taxon>Actinomycetota</taxon>
        <taxon>Actinomycetes</taxon>
        <taxon>Kineosporiales</taxon>
        <taxon>Kineosporiaceae</taxon>
        <taxon>Kineosporia</taxon>
    </lineage>
</organism>
<feature type="domain" description="ABC transporter" evidence="4">
    <location>
        <begin position="6"/>
        <end position="237"/>
    </location>
</feature>
<dbReference type="SMART" id="SM00382">
    <property type="entry name" value="AAA"/>
    <property type="match status" value="1"/>
</dbReference>
<evidence type="ECO:0000256" key="1">
    <source>
        <dbReference type="ARBA" id="ARBA00022448"/>
    </source>
</evidence>
<dbReference type="GO" id="GO:0016887">
    <property type="term" value="F:ATP hydrolysis activity"/>
    <property type="evidence" value="ECO:0007669"/>
    <property type="project" value="InterPro"/>
</dbReference>
<dbReference type="SUPFAM" id="SSF52540">
    <property type="entry name" value="P-loop containing nucleoside triphosphate hydrolases"/>
    <property type="match status" value="1"/>
</dbReference>
<reference evidence="5" key="1">
    <citation type="submission" date="2021-11" db="EMBL/GenBank/DDBJ databases">
        <title>Streptomyces corallinus and Kineosporia corallina sp. nov., two new coral-derived marine actinobacteria.</title>
        <authorList>
            <person name="Buangrab K."/>
            <person name="Sutthacheep M."/>
            <person name="Yeemin T."/>
            <person name="Harunari E."/>
            <person name="Igarashi Y."/>
            <person name="Sripreechasak P."/>
            <person name="Kanchanasin P."/>
            <person name="Tanasupawat S."/>
            <person name="Phongsopitanun W."/>
        </authorList>
    </citation>
    <scope>NUCLEOTIDE SEQUENCE</scope>
    <source>
        <strain evidence="5">JCM 31032</strain>
    </source>
</reference>
<accession>A0A9X1SXQ5</accession>
<evidence type="ECO:0000313" key="6">
    <source>
        <dbReference type="Proteomes" id="UP001138997"/>
    </source>
</evidence>
<protein>
    <submittedName>
        <fullName evidence="5">ABC transporter ATP-binding protein</fullName>
    </submittedName>
</protein>
<dbReference type="RefSeq" id="WP_231449048.1">
    <property type="nucleotide sequence ID" value="NZ_JAJOMB010000027.1"/>
</dbReference>
<keyword evidence="2" id="KW-0547">Nucleotide-binding</keyword>
<sequence>MSADKLVVRNLSKEFRVGRESVLAVDDVSFSIAENEFVSVVGPSGCGKSTLLTVAAGLGDPTGGSILVDGEVIRGPGRDRGVVFQSYSLFPWLTVRANIEFALRGEKIGRVERRLRALEQLDVVGLGNFADAYPSQLSGGMRQRVAIARALSYRPSVLLMDEPFGALDALNRRTMQELLTKVWEDHRLTVLFITHDIDEAVFLSDRVLVMSARPGRIVQDVPIRLERPRRVEMQTSEEFLELKQHLLKSVTSTDPALAAGGRR</sequence>
<dbReference type="GO" id="GO:0005524">
    <property type="term" value="F:ATP binding"/>
    <property type="evidence" value="ECO:0007669"/>
    <property type="project" value="UniProtKB-KW"/>
</dbReference>
<keyword evidence="6" id="KW-1185">Reference proteome</keyword>
<gene>
    <name evidence="5" type="ORF">LR394_35400</name>
</gene>
<proteinExistence type="predicted"/>
<dbReference type="Proteomes" id="UP001138997">
    <property type="component" value="Unassembled WGS sequence"/>
</dbReference>
<evidence type="ECO:0000259" key="4">
    <source>
        <dbReference type="PROSITE" id="PS50893"/>
    </source>
</evidence>
<name>A0A9X1SXQ5_9ACTN</name>
<dbReference type="EMBL" id="JAJOMB010000027">
    <property type="protein sequence ID" value="MCD5316196.1"/>
    <property type="molecule type" value="Genomic_DNA"/>
</dbReference>
<keyword evidence="3 5" id="KW-0067">ATP-binding</keyword>
<evidence type="ECO:0000256" key="2">
    <source>
        <dbReference type="ARBA" id="ARBA00022741"/>
    </source>
</evidence>
<dbReference type="InterPro" id="IPR027417">
    <property type="entry name" value="P-loop_NTPase"/>
</dbReference>
<dbReference type="InterPro" id="IPR017871">
    <property type="entry name" value="ABC_transporter-like_CS"/>
</dbReference>
<comment type="caution">
    <text evidence="5">The sequence shown here is derived from an EMBL/GenBank/DDBJ whole genome shotgun (WGS) entry which is preliminary data.</text>
</comment>
<dbReference type="InterPro" id="IPR003439">
    <property type="entry name" value="ABC_transporter-like_ATP-bd"/>
</dbReference>
<dbReference type="PROSITE" id="PS50893">
    <property type="entry name" value="ABC_TRANSPORTER_2"/>
    <property type="match status" value="1"/>
</dbReference>
<evidence type="ECO:0000256" key="3">
    <source>
        <dbReference type="ARBA" id="ARBA00022840"/>
    </source>
</evidence>